<sequence>MEILNISSEEVLFYKHYDSLKTVDFNKLLQEFFDVMQHGTRL</sequence>
<dbReference type="Proteomes" id="UP000183995">
    <property type="component" value="Unassembled WGS sequence"/>
</dbReference>
<proteinExistence type="predicted"/>
<organism evidence="1 2">
    <name type="scientific">Sporobacter termitidis DSM 10068</name>
    <dbReference type="NCBI Taxonomy" id="1123282"/>
    <lineage>
        <taxon>Bacteria</taxon>
        <taxon>Bacillati</taxon>
        <taxon>Bacillota</taxon>
        <taxon>Clostridia</taxon>
        <taxon>Eubacteriales</taxon>
        <taxon>Oscillospiraceae</taxon>
        <taxon>Sporobacter</taxon>
    </lineage>
</organism>
<evidence type="ECO:0000313" key="1">
    <source>
        <dbReference type="EMBL" id="SHI25086.1"/>
    </source>
</evidence>
<evidence type="ECO:0000313" key="2">
    <source>
        <dbReference type="Proteomes" id="UP000183995"/>
    </source>
</evidence>
<dbReference type="EMBL" id="FQXV01000033">
    <property type="protein sequence ID" value="SHI25086.1"/>
    <property type="molecule type" value="Genomic_DNA"/>
</dbReference>
<gene>
    <name evidence="1" type="ORF">SAMN02745823_03899</name>
</gene>
<accession>A0A1M5ZLM2</accession>
<protein>
    <submittedName>
        <fullName evidence="1">Uncharacterized protein</fullName>
    </submittedName>
</protein>
<keyword evidence="2" id="KW-1185">Reference proteome</keyword>
<dbReference type="AlphaFoldDB" id="A0A1M5ZLM2"/>
<dbReference type="STRING" id="1123282.SAMN02745823_03899"/>
<name>A0A1M5ZLM2_9FIRM</name>
<reference evidence="1 2" key="1">
    <citation type="submission" date="2016-11" db="EMBL/GenBank/DDBJ databases">
        <authorList>
            <person name="Jaros S."/>
            <person name="Januszkiewicz K."/>
            <person name="Wedrychowicz H."/>
        </authorList>
    </citation>
    <scope>NUCLEOTIDE SEQUENCE [LARGE SCALE GENOMIC DNA]</scope>
    <source>
        <strain evidence="1 2">DSM 10068</strain>
    </source>
</reference>